<protein>
    <submittedName>
        <fullName evidence="2">Uncharacterized protein</fullName>
    </submittedName>
</protein>
<dbReference type="EMBL" id="KZ772746">
    <property type="protein sequence ID" value="PTQ35114.1"/>
    <property type="molecule type" value="Genomic_DNA"/>
</dbReference>
<feature type="region of interest" description="Disordered" evidence="1">
    <location>
        <begin position="101"/>
        <end position="142"/>
    </location>
</feature>
<evidence type="ECO:0000256" key="1">
    <source>
        <dbReference type="SAM" id="MobiDB-lite"/>
    </source>
</evidence>
<proteinExistence type="predicted"/>
<keyword evidence="3" id="KW-1185">Reference proteome</keyword>
<evidence type="ECO:0000313" key="2">
    <source>
        <dbReference type="EMBL" id="PTQ35114.1"/>
    </source>
</evidence>
<sequence>MPSHLSISMASRAGLIGLEKRKNLARPWMTLEPGSQQASKSVSEESEVRCSSIGKASSARERAINASGIKGWKIPTFEPWAQTRVHVFCMHVGMEILQIDSQHQSSEKYGAKSEDQLRNPHTNPVPQFSRSGYGHSSRDLPL</sequence>
<evidence type="ECO:0000313" key="3">
    <source>
        <dbReference type="Proteomes" id="UP000244005"/>
    </source>
</evidence>
<feature type="compositionally biased region" description="Polar residues" evidence="1">
    <location>
        <begin position="119"/>
        <end position="130"/>
    </location>
</feature>
<dbReference type="AlphaFoldDB" id="A0A2R6WMN5"/>
<accession>A0A2R6WMN5</accession>
<organism evidence="2 3">
    <name type="scientific">Marchantia polymorpha</name>
    <name type="common">Common liverwort</name>
    <name type="synonym">Marchantia aquatica</name>
    <dbReference type="NCBI Taxonomy" id="3197"/>
    <lineage>
        <taxon>Eukaryota</taxon>
        <taxon>Viridiplantae</taxon>
        <taxon>Streptophyta</taxon>
        <taxon>Embryophyta</taxon>
        <taxon>Marchantiophyta</taxon>
        <taxon>Marchantiopsida</taxon>
        <taxon>Marchantiidae</taxon>
        <taxon>Marchantiales</taxon>
        <taxon>Marchantiaceae</taxon>
        <taxon>Marchantia</taxon>
    </lineage>
</organism>
<name>A0A2R6WMN5_MARPO</name>
<dbReference type="Gramene" id="Mp7g03100.1">
    <property type="protein sequence ID" value="Mp7g03100.1.cds1"/>
    <property type="gene ID" value="Mp7g03100"/>
</dbReference>
<reference evidence="3" key="1">
    <citation type="journal article" date="2017" name="Cell">
        <title>Insights into land plant evolution garnered from the Marchantia polymorpha genome.</title>
        <authorList>
            <person name="Bowman J.L."/>
            <person name="Kohchi T."/>
            <person name="Yamato K.T."/>
            <person name="Jenkins J."/>
            <person name="Shu S."/>
            <person name="Ishizaki K."/>
            <person name="Yamaoka S."/>
            <person name="Nishihama R."/>
            <person name="Nakamura Y."/>
            <person name="Berger F."/>
            <person name="Adam C."/>
            <person name="Aki S.S."/>
            <person name="Althoff F."/>
            <person name="Araki T."/>
            <person name="Arteaga-Vazquez M.A."/>
            <person name="Balasubrmanian S."/>
            <person name="Barry K."/>
            <person name="Bauer D."/>
            <person name="Boehm C.R."/>
            <person name="Briginshaw L."/>
            <person name="Caballero-Perez J."/>
            <person name="Catarino B."/>
            <person name="Chen F."/>
            <person name="Chiyoda S."/>
            <person name="Chovatia M."/>
            <person name="Davies K.M."/>
            <person name="Delmans M."/>
            <person name="Demura T."/>
            <person name="Dierschke T."/>
            <person name="Dolan L."/>
            <person name="Dorantes-Acosta A.E."/>
            <person name="Eklund D.M."/>
            <person name="Florent S.N."/>
            <person name="Flores-Sandoval E."/>
            <person name="Fujiyama A."/>
            <person name="Fukuzawa H."/>
            <person name="Galik B."/>
            <person name="Grimanelli D."/>
            <person name="Grimwood J."/>
            <person name="Grossniklaus U."/>
            <person name="Hamada T."/>
            <person name="Haseloff J."/>
            <person name="Hetherington A.J."/>
            <person name="Higo A."/>
            <person name="Hirakawa Y."/>
            <person name="Hundley H.N."/>
            <person name="Ikeda Y."/>
            <person name="Inoue K."/>
            <person name="Inoue S.I."/>
            <person name="Ishida S."/>
            <person name="Jia Q."/>
            <person name="Kakita M."/>
            <person name="Kanazawa T."/>
            <person name="Kawai Y."/>
            <person name="Kawashima T."/>
            <person name="Kennedy M."/>
            <person name="Kinose K."/>
            <person name="Kinoshita T."/>
            <person name="Kohara Y."/>
            <person name="Koide E."/>
            <person name="Komatsu K."/>
            <person name="Kopischke S."/>
            <person name="Kubo M."/>
            <person name="Kyozuka J."/>
            <person name="Lagercrantz U."/>
            <person name="Lin S.S."/>
            <person name="Lindquist E."/>
            <person name="Lipzen A.M."/>
            <person name="Lu C.W."/>
            <person name="De Luna E."/>
            <person name="Martienssen R.A."/>
            <person name="Minamino N."/>
            <person name="Mizutani M."/>
            <person name="Mizutani M."/>
            <person name="Mochizuki N."/>
            <person name="Monte I."/>
            <person name="Mosher R."/>
            <person name="Nagasaki H."/>
            <person name="Nakagami H."/>
            <person name="Naramoto S."/>
            <person name="Nishitani K."/>
            <person name="Ohtani M."/>
            <person name="Okamoto T."/>
            <person name="Okumura M."/>
            <person name="Phillips J."/>
            <person name="Pollak B."/>
            <person name="Reinders A."/>
            <person name="Rovekamp M."/>
            <person name="Sano R."/>
            <person name="Sawa S."/>
            <person name="Schmid M.W."/>
            <person name="Shirakawa M."/>
            <person name="Solano R."/>
            <person name="Spunde A."/>
            <person name="Suetsugu N."/>
            <person name="Sugano S."/>
            <person name="Sugiyama A."/>
            <person name="Sun R."/>
            <person name="Suzuki Y."/>
            <person name="Takenaka M."/>
            <person name="Takezawa D."/>
            <person name="Tomogane H."/>
            <person name="Tsuzuki M."/>
            <person name="Ueda T."/>
            <person name="Umeda M."/>
            <person name="Ward J.M."/>
            <person name="Watanabe Y."/>
            <person name="Yazaki K."/>
            <person name="Yokoyama R."/>
            <person name="Yoshitake Y."/>
            <person name="Yotsui I."/>
            <person name="Zachgo S."/>
            <person name="Schmutz J."/>
        </authorList>
    </citation>
    <scope>NUCLEOTIDE SEQUENCE [LARGE SCALE GENOMIC DNA]</scope>
    <source>
        <strain evidence="3">Tak-1</strain>
    </source>
</reference>
<feature type="compositionally biased region" description="Basic and acidic residues" evidence="1">
    <location>
        <begin position="105"/>
        <end position="118"/>
    </location>
</feature>
<gene>
    <name evidence="2" type="ORF">MARPO_0074s0086</name>
</gene>
<dbReference type="Proteomes" id="UP000244005">
    <property type="component" value="Unassembled WGS sequence"/>
</dbReference>
<feature type="region of interest" description="Disordered" evidence="1">
    <location>
        <begin position="32"/>
        <end position="61"/>
    </location>
</feature>